<evidence type="ECO:0000256" key="3">
    <source>
        <dbReference type="ARBA" id="ARBA00022989"/>
    </source>
</evidence>
<feature type="transmembrane region" description="Helical" evidence="5">
    <location>
        <begin position="404"/>
        <end position="425"/>
    </location>
</feature>
<feature type="transmembrane region" description="Helical" evidence="5">
    <location>
        <begin position="437"/>
        <end position="455"/>
    </location>
</feature>
<keyword evidence="3 5" id="KW-1133">Transmembrane helix</keyword>
<protein>
    <recommendedName>
        <fullName evidence="6">Major facilitator superfamily (MFS) profile domain-containing protein</fullName>
    </recommendedName>
</protein>
<feature type="domain" description="Major facilitator superfamily (MFS) profile" evidence="6">
    <location>
        <begin position="25"/>
        <end position="461"/>
    </location>
</feature>
<dbReference type="EMBL" id="CAJOBZ010000003">
    <property type="protein sequence ID" value="CAF4765601.1"/>
    <property type="molecule type" value="Genomic_DNA"/>
</dbReference>
<dbReference type="InterPro" id="IPR050549">
    <property type="entry name" value="MFS_Trehalose_Transporter"/>
</dbReference>
<proteinExistence type="predicted"/>
<evidence type="ECO:0000259" key="6">
    <source>
        <dbReference type="PROSITE" id="PS50850"/>
    </source>
</evidence>
<dbReference type="PROSITE" id="PS50850">
    <property type="entry name" value="MFS"/>
    <property type="match status" value="1"/>
</dbReference>
<evidence type="ECO:0000256" key="1">
    <source>
        <dbReference type="ARBA" id="ARBA00004141"/>
    </source>
</evidence>
<evidence type="ECO:0000313" key="7">
    <source>
        <dbReference type="EMBL" id="CAF4765601.1"/>
    </source>
</evidence>
<dbReference type="InterPro" id="IPR005828">
    <property type="entry name" value="MFS_sugar_transport-like"/>
</dbReference>
<reference evidence="7" key="1">
    <citation type="submission" date="2021-02" db="EMBL/GenBank/DDBJ databases">
        <authorList>
            <person name="Steward A R."/>
        </authorList>
    </citation>
    <scope>NUCLEOTIDE SEQUENCE</scope>
</reference>
<feature type="transmembrane region" description="Helical" evidence="5">
    <location>
        <begin position="336"/>
        <end position="357"/>
    </location>
</feature>
<dbReference type="GO" id="GO:0016020">
    <property type="term" value="C:membrane"/>
    <property type="evidence" value="ECO:0007669"/>
    <property type="project" value="UniProtKB-SubCell"/>
</dbReference>
<feature type="transmembrane region" description="Helical" evidence="5">
    <location>
        <begin position="270"/>
        <end position="293"/>
    </location>
</feature>
<comment type="caution">
    <text evidence="7">The sequence shown here is derived from an EMBL/GenBank/DDBJ whole genome shotgun (WGS) entry which is preliminary data.</text>
</comment>
<evidence type="ECO:0000313" key="8">
    <source>
        <dbReference type="Proteomes" id="UP000663880"/>
    </source>
</evidence>
<evidence type="ECO:0000256" key="5">
    <source>
        <dbReference type="SAM" id="Phobius"/>
    </source>
</evidence>
<feature type="transmembrane region" description="Helical" evidence="5">
    <location>
        <begin position="67"/>
        <end position="90"/>
    </location>
</feature>
<gene>
    <name evidence="7" type="ORF">PMACD_LOCUS1533</name>
</gene>
<dbReference type="SUPFAM" id="SSF103473">
    <property type="entry name" value="MFS general substrate transporter"/>
    <property type="match status" value="1"/>
</dbReference>
<dbReference type="OrthoDB" id="5290825at2759"/>
<feature type="transmembrane region" description="Helical" evidence="5">
    <location>
        <begin position="369"/>
        <end position="392"/>
    </location>
</feature>
<feature type="transmembrane region" description="Helical" evidence="5">
    <location>
        <begin position="97"/>
        <end position="114"/>
    </location>
</feature>
<keyword evidence="8" id="KW-1185">Reference proteome</keyword>
<organism evidence="7 8">
    <name type="scientific">Pieris macdunnoughi</name>
    <dbReference type="NCBI Taxonomy" id="345717"/>
    <lineage>
        <taxon>Eukaryota</taxon>
        <taxon>Metazoa</taxon>
        <taxon>Ecdysozoa</taxon>
        <taxon>Arthropoda</taxon>
        <taxon>Hexapoda</taxon>
        <taxon>Insecta</taxon>
        <taxon>Pterygota</taxon>
        <taxon>Neoptera</taxon>
        <taxon>Endopterygota</taxon>
        <taxon>Lepidoptera</taxon>
        <taxon>Glossata</taxon>
        <taxon>Ditrysia</taxon>
        <taxon>Papilionoidea</taxon>
        <taxon>Pieridae</taxon>
        <taxon>Pierinae</taxon>
        <taxon>Pieris</taxon>
    </lineage>
</organism>
<dbReference type="AlphaFoldDB" id="A0A821MCS3"/>
<evidence type="ECO:0000256" key="2">
    <source>
        <dbReference type="ARBA" id="ARBA00022692"/>
    </source>
</evidence>
<feature type="transmembrane region" description="Helical" evidence="5">
    <location>
        <begin position="120"/>
        <end position="142"/>
    </location>
</feature>
<keyword evidence="2 5" id="KW-0812">Transmembrane</keyword>
<accession>A0A821MCS3</accession>
<feature type="transmembrane region" description="Helical" evidence="5">
    <location>
        <begin position="174"/>
        <end position="197"/>
    </location>
</feature>
<dbReference type="InterPro" id="IPR036259">
    <property type="entry name" value="MFS_trans_sf"/>
</dbReference>
<dbReference type="Pfam" id="PF00083">
    <property type="entry name" value="Sugar_tr"/>
    <property type="match status" value="1"/>
</dbReference>
<name>A0A821MCS3_9NEOP</name>
<keyword evidence="4 5" id="KW-0472">Membrane</keyword>
<dbReference type="PANTHER" id="PTHR48021:SF68">
    <property type="entry name" value="MAJOR FACILITATOR SUPERFAMILY (MFS) PROFILE DOMAIN-CONTAINING PROTEIN"/>
    <property type="match status" value="1"/>
</dbReference>
<dbReference type="Proteomes" id="UP000663880">
    <property type="component" value="Unassembled WGS sequence"/>
</dbReference>
<dbReference type="Gene3D" id="1.20.1250.20">
    <property type="entry name" value="MFS general substrate transporter like domains"/>
    <property type="match status" value="1"/>
</dbReference>
<dbReference type="InterPro" id="IPR020846">
    <property type="entry name" value="MFS_dom"/>
</dbReference>
<dbReference type="PANTHER" id="PTHR48021">
    <property type="match status" value="1"/>
</dbReference>
<comment type="subcellular location">
    <subcellularLocation>
        <location evidence="1">Membrane</location>
        <topology evidence="1">Multi-pass membrane protein</topology>
    </subcellularLocation>
</comment>
<dbReference type="GO" id="GO:0022857">
    <property type="term" value="F:transmembrane transporter activity"/>
    <property type="evidence" value="ECO:0007669"/>
    <property type="project" value="InterPro"/>
</dbReference>
<feature type="transmembrane region" description="Helical" evidence="5">
    <location>
        <begin position="24"/>
        <end position="47"/>
    </location>
</feature>
<sequence>MEFLAIDSDVSIVPSWMPLLRQSFICSGVVTFYFIHGLFVGAPTVFIPQLRREHNSTDSIDLSMESWLSSALFYSSIPWAVIIPIFAYYFGRKKTEIILCFDTLISSVILYYSTSPRQIIISQIIIGMLPAGHLTVSVMVLTEYFSPRYRGIFMSVKSATVFWGIWMSNAIGTYFHWSNIAILSFVCSAYTLSTLLWTESPYWLASKGRFRECVETHRWLKGTDAESEEELKRLIDYHKSRFNSRNGRRPILILKSTFNAITESSFYKPLLIATLTICLFHISGKFAFSIYAIRILKDITVSEWTAYNGMLILDGLTILGMYVGSSFSKFLKRRTMILYASSLGAAFLLLLSVYLYLIEYEIVSDNKYVSILLLAAYCMSMSCGPMIMALCVCGELSPLQNRSLFLCVICIIFNSLMAVMLKLSPYLFKSVGLSGSFLFYGIGSYTVIGLLYKYLPETKDKTILEVQKYFEGNFCIKEEHEVMLTERRLVEIGHPMTN</sequence>
<evidence type="ECO:0000256" key="4">
    <source>
        <dbReference type="ARBA" id="ARBA00023136"/>
    </source>
</evidence>